<accession>A0A8K0GZJ7</accession>
<proteinExistence type="predicted"/>
<dbReference type="PANTHER" id="PTHR44259">
    <property type="entry name" value="OS07G0183000 PROTEIN-RELATED"/>
    <property type="match status" value="1"/>
</dbReference>
<dbReference type="PANTHER" id="PTHR44259:SF93">
    <property type="entry name" value="PROTEIN, PUTATIVE (DUF295)-RELATED"/>
    <property type="match status" value="1"/>
</dbReference>
<comment type="caution">
    <text evidence="2">The sequence shown here is derived from an EMBL/GenBank/DDBJ whole genome shotgun (WGS) entry which is preliminary data.</text>
</comment>
<sequence length="319" mass="35952">MHLRSNNHQLPWLLLQNDKSGDRYLYNLFIAQILKFRLPPLFNDLTCIGSSHGWLFFKHEGDFSLSVVNPFSGATICLPPLDLTEYGKRYFIARPVVVKLSRDPCLGSFEVVAKTFGAVAHLKYGDGLWTYSIKMYKVRLRAITFHKGRILGTELGDIVSLDVISGMDIIFKIEVAAPLRLLEGLGNGGYGCFVEATNGDLLMVCTSEEEMAKEDAFKIYKLKIDNSNEPNEFILIHNLGGDSLFLEDTCRDHTFVSVLASNFPQCRPNSSYHAHSKYYNLKEIEAFNLEDGSVSQTLLPKGFFKAFFSSWVVPSMTFS</sequence>
<feature type="domain" description="KIB1-4 beta-propeller" evidence="1">
    <location>
        <begin position="31"/>
        <end position="275"/>
    </location>
</feature>
<protein>
    <recommendedName>
        <fullName evidence="1">KIB1-4 beta-propeller domain-containing protein</fullName>
    </recommendedName>
</protein>
<gene>
    <name evidence="2" type="ORF">FNV43_RR16870</name>
</gene>
<evidence type="ECO:0000259" key="1">
    <source>
        <dbReference type="Pfam" id="PF03478"/>
    </source>
</evidence>
<dbReference type="InterPro" id="IPR005174">
    <property type="entry name" value="KIB1-4_b-propeller"/>
</dbReference>
<evidence type="ECO:0000313" key="3">
    <source>
        <dbReference type="Proteomes" id="UP000796880"/>
    </source>
</evidence>
<dbReference type="OrthoDB" id="1219048at2759"/>
<dbReference type="Proteomes" id="UP000796880">
    <property type="component" value="Unassembled WGS sequence"/>
</dbReference>
<dbReference type="Pfam" id="PF03478">
    <property type="entry name" value="Beta-prop_KIB1-4"/>
    <property type="match status" value="1"/>
</dbReference>
<keyword evidence="3" id="KW-1185">Reference proteome</keyword>
<reference evidence="2" key="1">
    <citation type="submission" date="2020-03" db="EMBL/GenBank/DDBJ databases">
        <title>A high-quality chromosome-level genome assembly of a woody plant with both climbing and erect habits, Rhamnella rubrinervis.</title>
        <authorList>
            <person name="Lu Z."/>
            <person name="Yang Y."/>
            <person name="Zhu X."/>
            <person name="Sun Y."/>
        </authorList>
    </citation>
    <scope>NUCLEOTIDE SEQUENCE</scope>
    <source>
        <strain evidence="2">BYM</strain>
        <tissue evidence="2">Leaf</tissue>
    </source>
</reference>
<dbReference type="InterPro" id="IPR050942">
    <property type="entry name" value="F-box_BR-signaling"/>
</dbReference>
<dbReference type="AlphaFoldDB" id="A0A8K0GZJ7"/>
<evidence type="ECO:0000313" key="2">
    <source>
        <dbReference type="EMBL" id="KAF3442952.1"/>
    </source>
</evidence>
<organism evidence="2 3">
    <name type="scientific">Rhamnella rubrinervis</name>
    <dbReference type="NCBI Taxonomy" id="2594499"/>
    <lineage>
        <taxon>Eukaryota</taxon>
        <taxon>Viridiplantae</taxon>
        <taxon>Streptophyta</taxon>
        <taxon>Embryophyta</taxon>
        <taxon>Tracheophyta</taxon>
        <taxon>Spermatophyta</taxon>
        <taxon>Magnoliopsida</taxon>
        <taxon>eudicotyledons</taxon>
        <taxon>Gunneridae</taxon>
        <taxon>Pentapetalae</taxon>
        <taxon>rosids</taxon>
        <taxon>fabids</taxon>
        <taxon>Rosales</taxon>
        <taxon>Rhamnaceae</taxon>
        <taxon>rhamnoid group</taxon>
        <taxon>Rhamneae</taxon>
        <taxon>Rhamnella</taxon>
    </lineage>
</organism>
<name>A0A8K0GZJ7_9ROSA</name>
<dbReference type="EMBL" id="VOIH02000007">
    <property type="protein sequence ID" value="KAF3442952.1"/>
    <property type="molecule type" value="Genomic_DNA"/>
</dbReference>